<dbReference type="EMBL" id="MU004486">
    <property type="protein sequence ID" value="KAF2649589.1"/>
    <property type="molecule type" value="Genomic_DNA"/>
</dbReference>
<protein>
    <recommendedName>
        <fullName evidence="3">Zn(2)-C6 fungal-type domain-containing protein</fullName>
    </recommendedName>
</protein>
<evidence type="ECO:0000256" key="1">
    <source>
        <dbReference type="ARBA" id="ARBA00023242"/>
    </source>
</evidence>
<dbReference type="PANTHER" id="PTHR47784">
    <property type="entry name" value="STEROL UPTAKE CONTROL PROTEIN 2"/>
    <property type="match status" value="1"/>
</dbReference>
<dbReference type="InterPro" id="IPR036864">
    <property type="entry name" value="Zn2-C6_fun-type_DNA-bd_sf"/>
</dbReference>
<feature type="region of interest" description="Disordered" evidence="2">
    <location>
        <begin position="60"/>
        <end position="98"/>
    </location>
</feature>
<accession>A0A6A6SPG0</accession>
<dbReference type="Gene3D" id="4.10.240.10">
    <property type="entry name" value="Zn(2)-C6 fungal-type DNA-binding domain"/>
    <property type="match status" value="1"/>
</dbReference>
<evidence type="ECO:0000259" key="3">
    <source>
        <dbReference type="PROSITE" id="PS50048"/>
    </source>
</evidence>
<dbReference type="InterPro" id="IPR053157">
    <property type="entry name" value="Sterol_Uptake_Regulator"/>
</dbReference>
<feature type="compositionally biased region" description="Polar residues" evidence="2">
    <location>
        <begin position="71"/>
        <end position="81"/>
    </location>
</feature>
<dbReference type="PROSITE" id="PS50048">
    <property type="entry name" value="ZN2_CY6_FUNGAL_2"/>
    <property type="match status" value="1"/>
</dbReference>
<proteinExistence type="predicted"/>
<dbReference type="GO" id="GO:0001228">
    <property type="term" value="F:DNA-binding transcription activator activity, RNA polymerase II-specific"/>
    <property type="evidence" value="ECO:0007669"/>
    <property type="project" value="TreeGrafter"/>
</dbReference>
<dbReference type="Pfam" id="PF00172">
    <property type="entry name" value="Zn_clus"/>
    <property type="match status" value="1"/>
</dbReference>
<gene>
    <name evidence="4" type="ORF">K491DRAFT_668672</name>
</gene>
<feature type="domain" description="Zn(2)-C6 fungal-type" evidence="3">
    <location>
        <begin position="13"/>
        <end position="43"/>
    </location>
</feature>
<keyword evidence="5" id="KW-1185">Reference proteome</keyword>
<dbReference type="SUPFAM" id="SSF57701">
    <property type="entry name" value="Zn2/Cys6 DNA-binding domain"/>
    <property type="match status" value="1"/>
</dbReference>
<sequence>MATKRHHNKSRLGCDRCRLRRVKCDEKEPSCSNCINRHEQCLYARRNAFAWVRRADMHVNVDIGPDPPPQSHGQPASSSPTRGDAAISTATTTATASRNATSLRELQLMHHWCAYTSQGFSSEVTDIFRNHVTSEAFRHDYLMDAIFAISALRMAVEAVEAEDTETSRTHMTTALHYQNKCLCGLRDALQNMTQSNCTAVLCSTMALMVSAMVSPLVPAAPDDDCESTVGALLKVVDFINAIVSICEVRGRWVLTGPLATIMSILRKKPPPLKAIFPGRRLHQLNDVLTVDEDKRDLFRSVIKRLENTLEEDDKILAWPAMVEPQFLDELKQENPVAEIIFMHWGALLYHSDGLWWSRYSGRALVQELSGVLGGQSALVDGLADWCRQQVGLGRLPHTDSV</sequence>
<name>A0A6A6SPG0_9PLEO</name>
<dbReference type="GO" id="GO:0008270">
    <property type="term" value="F:zinc ion binding"/>
    <property type="evidence" value="ECO:0007669"/>
    <property type="project" value="InterPro"/>
</dbReference>
<dbReference type="InterPro" id="IPR001138">
    <property type="entry name" value="Zn2Cys6_DnaBD"/>
</dbReference>
<dbReference type="Pfam" id="PF11951">
    <property type="entry name" value="Fungal_trans_2"/>
    <property type="match status" value="1"/>
</dbReference>
<dbReference type="SMART" id="SM00066">
    <property type="entry name" value="GAL4"/>
    <property type="match status" value="1"/>
</dbReference>
<dbReference type="InterPro" id="IPR021858">
    <property type="entry name" value="Fun_TF"/>
</dbReference>
<dbReference type="OrthoDB" id="4937900at2759"/>
<evidence type="ECO:0000313" key="4">
    <source>
        <dbReference type="EMBL" id="KAF2649589.1"/>
    </source>
</evidence>
<keyword evidence="1" id="KW-0539">Nucleus</keyword>
<dbReference type="PROSITE" id="PS00463">
    <property type="entry name" value="ZN2_CY6_FUNGAL_1"/>
    <property type="match status" value="1"/>
</dbReference>
<feature type="compositionally biased region" description="Low complexity" evidence="2">
    <location>
        <begin position="85"/>
        <end position="98"/>
    </location>
</feature>
<organism evidence="4 5">
    <name type="scientific">Lophiostoma macrostomum CBS 122681</name>
    <dbReference type="NCBI Taxonomy" id="1314788"/>
    <lineage>
        <taxon>Eukaryota</taxon>
        <taxon>Fungi</taxon>
        <taxon>Dikarya</taxon>
        <taxon>Ascomycota</taxon>
        <taxon>Pezizomycotina</taxon>
        <taxon>Dothideomycetes</taxon>
        <taxon>Pleosporomycetidae</taxon>
        <taxon>Pleosporales</taxon>
        <taxon>Lophiostomataceae</taxon>
        <taxon>Lophiostoma</taxon>
    </lineage>
</organism>
<dbReference type="CDD" id="cd00067">
    <property type="entry name" value="GAL4"/>
    <property type="match status" value="1"/>
</dbReference>
<evidence type="ECO:0000313" key="5">
    <source>
        <dbReference type="Proteomes" id="UP000799324"/>
    </source>
</evidence>
<dbReference type="AlphaFoldDB" id="A0A6A6SPG0"/>
<reference evidence="4" key="1">
    <citation type="journal article" date="2020" name="Stud. Mycol.">
        <title>101 Dothideomycetes genomes: a test case for predicting lifestyles and emergence of pathogens.</title>
        <authorList>
            <person name="Haridas S."/>
            <person name="Albert R."/>
            <person name="Binder M."/>
            <person name="Bloem J."/>
            <person name="Labutti K."/>
            <person name="Salamov A."/>
            <person name="Andreopoulos B."/>
            <person name="Baker S."/>
            <person name="Barry K."/>
            <person name="Bills G."/>
            <person name="Bluhm B."/>
            <person name="Cannon C."/>
            <person name="Castanera R."/>
            <person name="Culley D."/>
            <person name="Daum C."/>
            <person name="Ezra D."/>
            <person name="Gonzalez J."/>
            <person name="Henrissat B."/>
            <person name="Kuo A."/>
            <person name="Liang C."/>
            <person name="Lipzen A."/>
            <person name="Lutzoni F."/>
            <person name="Magnuson J."/>
            <person name="Mondo S."/>
            <person name="Nolan M."/>
            <person name="Ohm R."/>
            <person name="Pangilinan J."/>
            <person name="Park H.-J."/>
            <person name="Ramirez L."/>
            <person name="Alfaro M."/>
            <person name="Sun H."/>
            <person name="Tritt A."/>
            <person name="Yoshinaga Y."/>
            <person name="Zwiers L.-H."/>
            <person name="Turgeon B."/>
            <person name="Goodwin S."/>
            <person name="Spatafora J."/>
            <person name="Crous P."/>
            <person name="Grigoriev I."/>
        </authorList>
    </citation>
    <scope>NUCLEOTIDE SEQUENCE</scope>
    <source>
        <strain evidence="4">CBS 122681</strain>
    </source>
</reference>
<dbReference type="PANTHER" id="PTHR47784:SF10">
    <property type="entry name" value="TRANSCRIPTION FACTOR, PUTATIVE (AFU_ORTHOLOGUE AFUA_6G14150)-RELATED"/>
    <property type="match status" value="1"/>
</dbReference>
<dbReference type="Proteomes" id="UP000799324">
    <property type="component" value="Unassembled WGS sequence"/>
</dbReference>
<evidence type="ECO:0000256" key="2">
    <source>
        <dbReference type="SAM" id="MobiDB-lite"/>
    </source>
</evidence>